<dbReference type="EMBL" id="DWXX01000129">
    <property type="protein sequence ID" value="HJB59438.1"/>
    <property type="molecule type" value="Genomic_DNA"/>
</dbReference>
<evidence type="ECO:0000313" key="3">
    <source>
        <dbReference type="Proteomes" id="UP000824211"/>
    </source>
</evidence>
<accession>A0A9D2MG59</accession>
<sequence length="94" mass="9792">MAKKRGGSLADLQRATDLLSGLLAQEARALDKRRREEGCGDMKAMKEITAVLKDLAAVAKSLGEQQGEGGAGECGVVLLPPAGTPETEGKEVNE</sequence>
<feature type="region of interest" description="Disordered" evidence="1">
    <location>
        <begin position="64"/>
        <end position="94"/>
    </location>
</feature>
<proteinExistence type="predicted"/>
<dbReference type="Proteomes" id="UP000824211">
    <property type="component" value="Unassembled WGS sequence"/>
</dbReference>
<dbReference type="AlphaFoldDB" id="A0A9D2MG59"/>
<evidence type="ECO:0000313" key="2">
    <source>
        <dbReference type="EMBL" id="HJB59438.1"/>
    </source>
</evidence>
<protein>
    <submittedName>
        <fullName evidence="2">Chemotaxis protein</fullName>
    </submittedName>
</protein>
<reference evidence="2" key="1">
    <citation type="journal article" date="2021" name="PeerJ">
        <title>Extensive microbial diversity within the chicken gut microbiome revealed by metagenomics and culture.</title>
        <authorList>
            <person name="Gilroy R."/>
            <person name="Ravi A."/>
            <person name="Getino M."/>
            <person name="Pursley I."/>
            <person name="Horton D.L."/>
            <person name="Alikhan N.F."/>
            <person name="Baker D."/>
            <person name="Gharbi K."/>
            <person name="Hall N."/>
            <person name="Watson M."/>
            <person name="Adriaenssens E.M."/>
            <person name="Foster-Nyarko E."/>
            <person name="Jarju S."/>
            <person name="Secka A."/>
            <person name="Antonio M."/>
            <person name="Oren A."/>
            <person name="Chaudhuri R.R."/>
            <person name="La Ragione R."/>
            <person name="Hildebrand F."/>
            <person name="Pallen M.J."/>
        </authorList>
    </citation>
    <scope>NUCLEOTIDE SEQUENCE</scope>
    <source>
        <strain evidence="2">ChiHjej9B8-13557</strain>
    </source>
</reference>
<organism evidence="2 3">
    <name type="scientific">Candidatus Faecalibacterium faecipullorum</name>
    <dbReference type="NCBI Taxonomy" id="2838578"/>
    <lineage>
        <taxon>Bacteria</taxon>
        <taxon>Bacillati</taxon>
        <taxon>Bacillota</taxon>
        <taxon>Clostridia</taxon>
        <taxon>Eubacteriales</taxon>
        <taxon>Oscillospiraceae</taxon>
        <taxon>Faecalibacterium</taxon>
    </lineage>
</organism>
<reference evidence="2" key="2">
    <citation type="submission" date="2021-04" db="EMBL/GenBank/DDBJ databases">
        <authorList>
            <person name="Gilroy R."/>
        </authorList>
    </citation>
    <scope>NUCLEOTIDE SEQUENCE</scope>
    <source>
        <strain evidence="2">ChiHjej9B8-13557</strain>
    </source>
</reference>
<evidence type="ECO:0000256" key="1">
    <source>
        <dbReference type="SAM" id="MobiDB-lite"/>
    </source>
</evidence>
<comment type="caution">
    <text evidence="2">The sequence shown here is derived from an EMBL/GenBank/DDBJ whole genome shotgun (WGS) entry which is preliminary data.</text>
</comment>
<gene>
    <name evidence="2" type="ORF">H9771_07280</name>
</gene>
<name>A0A9D2MG59_9FIRM</name>